<proteinExistence type="inferred from homology"/>
<evidence type="ECO:0000256" key="1">
    <source>
        <dbReference type="ARBA" id="ARBA00004443"/>
    </source>
</evidence>
<name>A0A914X1G8_9BILA</name>
<dbReference type="AlphaFoldDB" id="A0A914X1G8"/>
<evidence type="ECO:0000256" key="5">
    <source>
        <dbReference type="ARBA" id="ARBA00023128"/>
    </source>
</evidence>
<evidence type="ECO:0000256" key="6">
    <source>
        <dbReference type="ARBA" id="ARBA00023136"/>
    </source>
</evidence>
<dbReference type="PANTHER" id="PTHR31107">
    <property type="entry name" value="APOPTOGENIC PROTEIN 1, MITOCHONDRIAL"/>
    <property type="match status" value="1"/>
</dbReference>
<evidence type="ECO:0000256" key="4">
    <source>
        <dbReference type="ARBA" id="ARBA00022946"/>
    </source>
</evidence>
<evidence type="ECO:0000256" key="3">
    <source>
        <dbReference type="ARBA" id="ARBA00022792"/>
    </source>
</evidence>
<evidence type="ECO:0000313" key="8">
    <source>
        <dbReference type="WBParaSite" id="PSAMB.scaffold625size45319.g7584.t1"/>
    </source>
</evidence>
<keyword evidence="7" id="KW-1185">Reference proteome</keyword>
<dbReference type="PANTHER" id="PTHR31107:SF2">
    <property type="entry name" value="CYTOCHROME C OXIDASE ASSEMBLY FACTOR 8"/>
    <property type="match status" value="1"/>
</dbReference>
<accession>A0A914X1G8</accession>
<dbReference type="InterPro" id="IPR018796">
    <property type="entry name" value="COA8"/>
</dbReference>
<evidence type="ECO:0000256" key="2">
    <source>
        <dbReference type="ARBA" id="ARBA00005453"/>
    </source>
</evidence>
<dbReference type="GO" id="GO:0005743">
    <property type="term" value="C:mitochondrial inner membrane"/>
    <property type="evidence" value="ECO:0007669"/>
    <property type="project" value="UniProtKB-SubCell"/>
</dbReference>
<keyword evidence="5" id="KW-0496">Mitochondrion</keyword>
<dbReference type="GO" id="GO:0097193">
    <property type="term" value="P:intrinsic apoptotic signaling pathway"/>
    <property type="evidence" value="ECO:0007669"/>
    <property type="project" value="InterPro"/>
</dbReference>
<keyword evidence="4" id="KW-0809">Transit peptide</keyword>
<comment type="subcellular location">
    <subcellularLocation>
        <location evidence="1">Mitochondrion inner membrane</location>
        <topology evidence="1">Peripheral membrane protein</topology>
        <orientation evidence="1">Matrix side</orientation>
    </subcellularLocation>
</comment>
<dbReference type="Pfam" id="PF10231">
    <property type="entry name" value="COA8"/>
    <property type="match status" value="1"/>
</dbReference>
<reference evidence="8" key="1">
    <citation type="submission" date="2022-11" db="UniProtKB">
        <authorList>
            <consortium name="WormBaseParasite"/>
        </authorList>
    </citation>
    <scope>IDENTIFICATION</scope>
</reference>
<protein>
    <submittedName>
        <fullName evidence="8">Apoptogenic protein 1, mitochondrial</fullName>
    </submittedName>
</protein>
<keyword evidence="3" id="KW-0999">Mitochondrion inner membrane</keyword>
<sequence length="137" mass="16995">MPKSSRLDPRFDWVGPPDPVGKIRPLKLRVVENETEYERKYRERREAINKWNMAFWREHNELFDREKAAFVERKRAEKGDLDQLTADEMSIFYKDFLNSRRTTLADYNWEWYRHNFSLVWPAVRVNFIRFRRLLLRR</sequence>
<dbReference type="Proteomes" id="UP000887566">
    <property type="component" value="Unplaced"/>
</dbReference>
<organism evidence="7 8">
    <name type="scientific">Plectus sambesii</name>
    <dbReference type="NCBI Taxonomy" id="2011161"/>
    <lineage>
        <taxon>Eukaryota</taxon>
        <taxon>Metazoa</taxon>
        <taxon>Ecdysozoa</taxon>
        <taxon>Nematoda</taxon>
        <taxon>Chromadorea</taxon>
        <taxon>Plectida</taxon>
        <taxon>Plectina</taxon>
        <taxon>Plectoidea</taxon>
        <taxon>Plectidae</taxon>
        <taxon>Plectus</taxon>
    </lineage>
</organism>
<keyword evidence="6" id="KW-0472">Membrane</keyword>
<evidence type="ECO:0000313" key="7">
    <source>
        <dbReference type="Proteomes" id="UP000887566"/>
    </source>
</evidence>
<comment type="similarity">
    <text evidence="2">Belongs to the COA8 family.</text>
</comment>
<dbReference type="WBParaSite" id="PSAMB.scaffold625size45319.g7584.t1">
    <property type="protein sequence ID" value="PSAMB.scaffold625size45319.g7584.t1"/>
    <property type="gene ID" value="PSAMB.scaffold625size45319.g7584"/>
</dbReference>